<reference evidence="2 3" key="1">
    <citation type="journal article" date="2015" name="Proc. Natl. Acad. Sci. U.S.A.">
        <title>The resurrection genome of Boea hygrometrica: A blueprint for survival of dehydration.</title>
        <authorList>
            <person name="Xiao L."/>
            <person name="Yang G."/>
            <person name="Zhang L."/>
            <person name="Yang X."/>
            <person name="Zhao S."/>
            <person name="Ji Z."/>
            <person name="Zhou Q."/>
            <person name="Hu M."/>
            <person name="Wang Y."/>
            <person name="Chen M."/>
            <person name="Xu Y."/>
            <person name="Jin H."/>
            <person name="Xiao X."/>
            <person name="Hu G."/>
            <person name="Bao F."/>
            <person name="Hu Y."/>
            <person name="Wan P."/>
            <person name="Li L."/>
            <person name="Deng X."/>
            <person name="Kuang T."/>
            <person name="Xiang C."/>
            <person name="Zhu J.K."/>
            <person name="Oliver M.J."/>
            <person name="He Y."/>
        </authorList>
    </citation>
    <scope>NUCLEOTIDE SEQUENCE [LARGE SCALE GENOMIC DNA]</scope>
    <source>
        <strain evidence="3">cv. XS01</strain>
    </source>
</reference>
<evidence type="ECO:0000313" key="3">
    <source>
        <dbReference type="Proteomes" id="UP000250235"/>
    </source>
</evidence>
<evidence type="ECO:0000256" key="1">
    <source>
        <dbReference type="SAM" id="MobiDB-lite"/>
    </source>
</evidence>
<dbReference type="Proteomes" id="UP000250235">
    <property type="component" value="Unassembled WGS sequence"/>
</dbReference>
<feature type="region of interest" description="Disordered" evidence="1">
    <location>
        <begin position="1"/>
        <end position="34"/>
    </location>
</feature>
<organism evidence="2 3">
    <name type="scientific">Dorcoceras hygrometricum</name>
    <dbReference type="NCBI Taxonomy" id="472368"/>
    <lineage>
        <taxon>Eukaryota</taxon>
        <taxon>Viridiplantae</taxon>
        <taxon>Streptophyta</taxon>
        <taxon>Embryophyta</taxon>
        <taxon>Tracheophyta</taxon>
        <taxon>Spermatophyta</taxon>
        <taxon>Magnoliopsida</taxon>
        <taxon>eudicotyledons</taxon>
        <taxon>Gunneridae</taxon>
        <taxon>Pentapetalae</taxon>
        <taxon>asterids</taxon>
        <taxon>lamiids</taxon>
        <taxon>Lamiales</taxon>
        <taxon>Gesneriaceae</taxon>
        <taxon>Didymocarpoideae</taxon>
        <taxon>Trichosporeae</taxon>
        <taxon>Loxocarpinae</taxon>
        <taxon>Dorcoceras</taxon>
    </lineage>
</organism>
<dbReference type="AlphaFoldDB" id="A0A2Z7C4F6"/>
<keyword evidence="3" id="KW-1185">Reference proteome</keyword>
<sequence>MNPRQRSIDLHASGPRPIPPPDEPNGFGKRVKPRNLSCRVSMTSQVVRTNLYNQDSHLIHSTNDNHLESSNESSSICHQVTIYLHAQNISMFPTNETWYFASQMLVSSSGGPYTMLGGPID</sequence>
<proteinExistence type="predicted"/>
<evidence type="ECO:0000313" key="2">
    <source>
        <dbReference type="EMBL" id="KZV41794.1"/>
    </source>
</evidence>
<protein>
    <submittedName>
        <fullName evidence="2">Thyroid adenoma-associated protein</fullName>
    </submittedName>
</protein>
<gene>
    <name evidence="2" type="ORF">F511_12222</name>
</gene>
<name>A0A2Z7C4F6_9LAMI</name>
<dbReference type="EMBL" id="KQ999375">
    <property type="protein sequence ID" value="KZV41794.1"/>
    <property type="molecule type" value="Genomic_DNA"/>
</dbReference>
<accession>A0A2Z7C4F6</accession>